<proteinExistence type="predicted"/>
<sequence>VCALLPLCFYFSYPPFESLIISLGESDDLVLLDAEPADPVLEAGSLPKFYMHIHKSSLTEIQVEWLTRCYGIPADLHPRVVSEGMTMNALPNDALGLYAHHFQQGGLRAAPIAMVWRHHDSSVTDPFPKSNEYNASDVAKLREDSKGKVLSMAEFLRLPNFKGCKITAGALLPAGVARVTHLANPAATLEDIPPKTADMTLAEIPCRRVLDNKEKKRKKVEEKATANSPVAKIQVKVGIDKGVGKDGPRKKRKIRARPQVQHVSEHVSSPAPLSHAKPLDTLANEGHVSPLVFSKRMGVLRDQTDEHVTPRVNAGEAATREEVYGYAHTNIAVEGHRDNEEGLSGLKTQPTPIRRPSQHPEAAEKLARDKVVLDEEASYFVGRFGNLPFTPQWGLTDSSRMDNSRECRDMMSNLFTPADHEFFNEGVRDESAIRRSWKMLCQSAQQQANTLLRFEALKEEHANLVYAHESCKDVKVLWFVRRVHKIDLRSKRRRKRTGSAECKTPRSGEMVRQRIINQYLLTFVRRLHQSAEYKRSLGRAFSLAVGKGFIDGISIGRKDADIQAILKATPEVDPTSSDVFISEYENLFDQRYPYVDKVTRMYLLDPSGLQNIMPDETSPTPGGGHRDTPTASYA</sequence>
<reference evidence="2" key="1">
    <citation type="journal article" date="2019" name="Sci. Rep.">
        <title>Draft genome of Tanacetum cinerariifolium, the natural source of mosquito coil.</title>
        <authorList>
            <person name="Yamashiro T."/>
            <person name="Shiraishi A."/>
            <person name="Satake H."/>
            <person name="Nakayama K."/>
        </authorList>
    </citation>
    <scope>NUCLEOTIDE SEQUENCE</scope>
</reference>
<feature type="region of interest" description="Disordered" evidence="1">
    <location>
        <begin position="340"/>
        <end position="360"/>
    </location>
</feature>
<evidence type="ECO:0000313" key="2">
    <source>
        <dbReference type="EMBL" id="GEX91323.1"/>
    </source>
</evidence>
<dbReference type="AlphaFoldDB" id="A0A699HE84"/>
<organism evidence="2">
    <name type="scientific">Tanacetum cinerariifolium</name>
    <name type="common">Dalmatian daisy</name>
    <name type="synonym">Chrysanthemum cinerariifolium</name>
    <dbReference type="NCBI Taxonomy" id="118510"/>
    <lineage>
        <taxon>Eukaryota</taxon>
        <taxon>Viridiplantae</taxon>
        <taxon>Streptophyta</taxon>
        <taxon>Embryophyta</taxon>
        <taxon>Tracheophyta</taxon>
        <taxon>Spermatophyta</taxon>
        <taxon>Magnoliopsida</taxon>
        <taxon>eudicotyledons</taxon>
        <taxon>Gunneridae</taxon>
        <taxon>Pentapetalae</taxon>
        <taxon>asterids</taxon>
        <taxon>campanulids</taxon>
        <taxon>Asterales</taxon>
        <taxon>Asteraceae</taxon>
        <taxon>Asteroideae</taxon>
        <taxon>Anthemideae</taxon>
        <taxon>Anthemidinae</taxon>
        <taxon>Tanacetum</taxon>
    </lineage>
</organism>
<gene>
    <name evidence="2" type="ORF">Tci_363298</name>
</gene>
<name>A0A699HE84_TANCI</name>
<feature type="region of interest" description="Disordered" evidence="1">
    <location>
        <begin position="241"/>
        <end position="275"/>
    </location>
</feature>
<feature type="region of interest" description="Disordered" evidence="1">
    <location>
        <begin position="609"/>
        <end position="634"/>
    </location>
</feature>
<feature type="non-terminal residue" evidence="2">
    <location>
        <position position="1"/>
    </location>
</feature>
<protein>
    <submittedName>
        <fullName evidence="2">Uncharacterized protein</fullName>
    </submittedName>
</protein>
<dbReference type="EMBL" id="BKCJ010138555">
    <property type="protein sequence ID" value="GEX91323.1"/>
    <property type="molecule type" value="Genomic_DNA"/>
</dbReference>
<accession>A0A699HE84</accession>
<evidence type="ECO:0000256" key="1">
    <source>
        <dbReference type="SAM" id="MobiDB-lite"/>
    </source>
</evidence>
<comment type="caution">
    <text evidence="2">The sequence shown here is derived from an EMBL/GenBank/DDBJ whole genome shotgun (WGS) entry which is preliminary data.</text>
</comment>